<sequence length="607" mass="68401">SRAIASLSRTLLYSLRASAASVPLSTRFIDCPDRVFLRIMLYLPVVDRIAVSYACKLLRARSLAMAELWSKVAIRTSDPIYNDRRAAMLQSRAAQLATACTLLRRRHPTLPTVFFGSMDISNWSQTMTQLMGTVVEHATFLCLHAFVLRLPARFDLHLATTDIPGLYTLLRSLPQKKEWTRFFGSFMLPAPHLETLQVAAWTFDSRRPNAAVLPQHLLGGVSNALKRVILRGNLPLSLGGYPAFSSLTMFDWIPSPAKISTHEIDDILLHMPLLEVLGLRIKRLIEDRRDPNARVHRRLRSVLLELYHIDREDRITLPVRHFQECTLPETRYISVDLAWGGSNPFDSWKDLPEPLCTPESIQIVNGQLFAYGLQWRVVAPCYVRLSPPLTDLAMFERLVELTLQELLWECNSGTAPFPRAPCLRRLCIEIFPCSGFWRSHEETEGIFVAAALIDTPWLTPALEHLELGFSPAGITCFRAAHHLGGCTVSCHEGGVLAMSDVSLFVRSSLVFDRNRLKRISLTGVRAIADDEPGMAYLDLESLTDELEITSKWSDELVDLGRKWQWRLSEDAEASAPTAEPEFRPGAGTRPLPVFTAESLLNDASRYF</sequence>
<dbReference type="InParanoid" id="A0A166AR54"/>
<protein>
    <recommendedName>
        <fullName evidence="3">F-box domain-containing protein</fullName>
    </recommendedName>
</protein>
<evidence type="ECO:0000313" key="2">
    <source>
        <dbReference type="Proteomes" id="UP000077266"/>
    </source>
</evidence>
<feature type="non-terminal residue" evidence="1">
    <location>
        <position position="1"/>
    </location>
</feature>
<dbReference type="InterPro" id="IPR036047">
    <property type="entry name" value="F-box-like_dom_sf"/>
</dbReference>
<dbReference type="EMBL" id="KV425974">
    <property type="protein sequence ID" value="KZV94379.1"/>
    <property type="molecule type" value="Genomic_DNA"/>
</dbReference>
<gene>
    <name evidence="1" type="ORF">EXIGLDRAFT_824008</name>
</gene>
<keyword evidence="2" id="KW-1185">Reference proteome</keyword>
<reference evidence="1 2" key="1">
    <citation type="journal article" date="2016" name="Mol. Biol. Evol.">
        <title>Comparative Genomics of Early-Diverging Mushroom-Forming Fungi Provides Insights into the Origins of Lignocellulose Decay Capabilities.</title>
        <authorList>
            <person name="Nagy L.G."/>
            <person name="Riley R."/>
            <person name="Tritt A."/>
            <person name="Adam C."/>
            <person name="Daum C."/>
            <person name="Floudas D."/>
            <person name="Sun H."/>
            <person name="Yadav J.S."/>
            <person name="Pangilinan J."/>
            <person name="Larsson K.H."/>
            <person name="Matsuura K."/>
            <person name="Barry K."/>
            <person name="Labutti K."/>
            <person name="Kuo R."/>
            <person name="Ohm R.A."/>
            <person name="Bhattacharya S.S."/>
            <person name="Shirouzu T."/>
            <person name="Yoshinaga Y."/>
            <person name="Martin F.M."/>
            <person name="Grigoriev I.V."/>
            <person name="Hibbett D.S."/>
        </authorList>
    </citation>
    <scope>NUCLEOTIDE SEQUENCE [LARGE SCALE GENOMIC DNA]</scope>
    <source>
        <strain evidence="1 2">HHB12029</strain>
    </source>
</reference>
<dbReference type="AlphaFoldDB" id="A0A166AR54"/>
<accession>A0A166AR54</accession>
<dbReference type="OrthoDB" id="10667719at2759"/>
<evidence type="ECO:0000313" key="1">
    <source>
        <dbReference type="EMBL" id="KZV94379.1"/>
    </source>
</evidence>
<dbReference type="SUPFAM" id="SSF81383">
    <property type="entry name" value="F-box domain"/>
    <property type="match status" value="1"/>
</dbReference>
<organism evidence="1 2">
    <name type="scientific">Exidia glandulosa HHB12029</name>
    <dbReference type="NCBI Taxonomy" id="1314781"/>
    <lineage>
        <taxon>Eukaryota</taxon>
        <taxon>Fungi</taxon>
        <taxon>Dikarya</taxon>
        <taxon>Basidiomycota</taxon>
        <taxon>Agaricomycotina</taxon>
        <taxon>Agaricomycetes</taxon>
        <taxon>Auriculariales</taxon>
        <taxon>Exidiaceae</taxon>
        <taxon>Exidia</taxon>
    </lineage>
</organism>
<name>A0A166AR54_EXIGL</name>
<proteinExistence type="predicted"/>
<dbReference type="Proteomes" id="UP000077266">
    <property type="component" value="Unassembled WGS sequence"/>
</dbReference>
<evidence type="ECO:0008006" key="3">
    <source>
        <dbReference type="Google" id="ProtNLM"/>
    </source>
</evidence>